<comment type="catalytic activity">
    <reaction evidence="8">
        <text>Couples ATP hydrolysis with the unwinding of duplex DNA by translocating in the 3'-5' direction.</text>
        <dbReference type="EC" id="5.6.2.4"/>
    </reaction>
</comment>
<keyword evidence="16" id="KW-1185">Reference proteome</keyword>
<evidence type="ECO:0000256" key="7">
    <source>
        <dbReference type="ARBA" id="ARBA00023235"/>
    </source>
</evidence>
<feature type="domain" description="UvrD-like helicase ATP-binding" evidence="13">
    <location>
        <begin position="1"/>
        <end position="279"/>
    </location>
</feature>
<keyword evidence="5 12" id="KW-0067">ATP-binding</keyword>
<proteinExistence type="inferred from homology"/>
<dbReference type="EMBL" id="FWEV01000306">
    <property type="protein sequence ID" value="SLM32301.1"/>
    <property type="molecule type" value="Genomic_DNA"/>
</dbReference>
<dbReference type="InterPro" id="IPR013986">
    <property type="entry name" value="DExx_box_DNA_helicase_dom_sf"/>
</dbReference>
<feature type="binding site" evidence="12">
    <location>
        <begin position="22"/>
        <end position="29"/>
    </location>
    <ligand>
        <name>ATP</name>
        <dbReference type="ChEBI" id="CHEBI:30616"/>
    </ligand>
</feature>
<evidence type="ECO:0000259" key="14">
    <source>
        <dbReference type="PROSITE" id="PS51217"/>
    </source>
</evidence>
<dbReference type="GO" id="GO:0016887">
    <property type="term" value="F:ATP hydrolysis activity"/>
    <property type="evidence" value="ECO:0007669"/>
    <property type="project" value="RHEA"/>
</dbReference>
<evidence type="ECO:0000256" key="2">
    <source>
        <dbReference type="ARBA" id="ARBA00022741"/>
    </source>
</evidence>
<evidence type="ECO:0000256" key="5">
    <source>
        <dbReference type="ARBA" id="ARBA00022840"/>
    </source>
</evidence>
<evidence type="ECO:0000256" key="3">
    <source>
        <dbReference type="ARBA" id="ARBA00022801"/>
    </source>
</evidence>
<dbReference type="Gene3D" id="1.10.486.10">
    <property type="entry name" value="PCRA, domain 4"/>
    <property type="match status" value="1"/>
</dbReference>
<dbReference type="PANTHER" id="PTHR11070">
    <property type="entry name" value="UVRD / RECB / PCRA DNA HELICASE FAMILY MEMBER"/>
    <property type="match status" value="1"/>
</dbReference>
<dbReference type="STRING" id="1246637.MTBBW1_620044"/>
<keyword evidence="2 12" id="KW-0547">Nucleotide-binding</keyword>
<dbReference type="CDD" id="cd18807">
    <property type="entry name" value="SF1_C_UvrD"/>
    <property type="match status" value="1"/>
</dbReference>
<keyword evidence="7" id="KW-0413">Isomerase</keyword>
<dbReference type="Gene3D" id="1.10.10.160">
    <property type="match status" value="1"/>
</dbReference>
<dbReference type="GO" id="GO:0043138">
    <property type="term" value="F:3'-5' DNA helicase activity"/>
    <property type="evidence" value="ECO:0007669"/>
    <property type="project" value="UniProtKB-EC"/>
</dbReference>
<keyword evidence="6" id="KW-0238">DNA-binding</keyword>
<dbReference type="PROSITE" id="PS51217">
    <property type="entry name" value="UVRD_HELICASE_CTER"/>
    <property type="match status" value="1"/>
</dbReference>
<dbReference type="Pfam" id="PF13361">
    <property type="entry name" value="UvrD_C"/>
    <property type="match status" value="1"/>
</dbReference>
<feature type="domain" description="UvrD-like helicase C-terminal" evidence="14">
    <location>
        <begin position="280"/>
        <end position="550"/>
    </location>
</feature>
<dbReference type="PANTHER" id="PTHR11070:SF2">
    <property type="entry name" value="ATP-DEPENDENT DNA HELICASE SRS2"/>
    <property type="match status" value="1"/>
</dbReference>
<dbReference type="InterPro" id="IPR014017">
    <property type="entry name" value="DNA_helicase_UvrD-like_C"/>
</dbReference>
<dbReference type="AlphaFoldDB" id="A0A1W1HIH5"/>
<evidence type="ECO:0000256" key="1">
    <source>
        <dbReference type="ARBA" id="ARBA00009922"/>
    </source>
</evidence>
<comment type="catalytic activity">
    <reaction evidence="11">
        <text>ATP + H2O = ADP + phosphate + H(+)</text>
        <dbReference type="Rhea" id="RHEA:13065"/>
        <dbReference type="ChEBI" id="CHEBI:15377"/>
        <dbReference type="ChEBI" id="CHEBI:15378"/>
        <dbReference type="ChEBI" id="CHEBI:30616"/>
        <dbReference type="ChEBI" id="CHEBI:43474"/>
        <dbReference type="ChEBI" id="CHEBI:456216"/>
        <dbReference type="EC" id="5.6.2.4"/>
    </reaction>
</comment>
<dbReference type="Pfam" id="PF00580">
    <property type="entry name" value="UvrD-helicase"/>
    <property type="match status" value="1"/>
</dbReference>
<dbReference type="RefSeq" id="WP_080802097.1">
    <property type="nucleotide sequence ID" value="NZ_LT828542.1"/>
</dbReference>
<dbReference type="InterPro" id="IPR000212">
    <property type="entry name" value="DNA_helicase_UvrD/REP"/>
</dbReference>
<evidence type="ECO:0000313" key="16">
    <source>
        <dbReference type="Proteomes" id="UP000191931"/>
    </source>
</evidence>
<dbReference type="SUPFAM" id="SSF52540">
    <property type="entry name" value="P-loop containing nucleoside triphosphate hydrolases"/>
    <property type="match status" value="1"/>
</dbReference>
<name>A0A1W1HIH5_9BACT</name>
<evidence type="ECO:0000256" key="12">
    <source>
        <dbReference type="PROSITE-ProRule" id="PRU00560"/>
    </source>
</evidence>
<protein>
    <recommendedName>
        <fullName evidence="9">DNA 3'-5' helicase</fullName>
        <ecNumber evidence="9">5.6.2.4</ecNumber>
    </recommendedName>
    <alternativeName>
        <fullName evidence="10">DNA 3'-5' helicase II</fullName>
    </alternativeName>
</protein>
<evidence type="ECO:0000256" key="11">
    <source>
        <dbReference type="ARBA" id="ARBA00048988"/>
    </source>
</evidence>
<dbReference type="InterPro" id="IPR027417">
    <property type="entry name" value="P-loop_NTPase"/>
</dbReference>
<evidence type="ECO:0000259" key="13">
    <source>
        <dbReference type="PROSITE" id="PS51198"/>
    </source>
</evidence>
<comment type="similarity">
    <text evidence="1">Belongs to the helicase family. UvrD subfamily.</text>
</comment>
<sequence>MELSKQQQKAVIHSGSPALVVAGAGSGKTRTLTAKILHLINTGHPPERILAITFTNKAADEMKSRLYKLTGMGYAQFPWVRTYHSACLVILKKHCELAGYTNPIQICSGYHQKKIATEVLVNSNLDKKHAGNLISAISRAKNSGDPLQYFDMRPRISSIPVKIYDLFTQYENKLIQANSVDFDNILLKTRDILRENNDVREYYKNYFTNILVDEYQDTNDLQDELTRLLLGEHGNLFCVGDDWQAVYGFRGSNVSHFIQFPRRYDNSKIFRLEENYRSADEIVQVANGLIDFNHDKMDKKCFSRKRGGTVEIHDFHSDADEAHWVTGKAKSLNAYGDGIPFDKMAVVYRTKFCSLAFEKTFRLFRIPYRLMGAQGFFERMEILDINSYLSASVFPNDDVSFERILNTPKRGIGPAMIKKIGAARSEGMSLQDSARIMVRERVLSKKIHDSISELLVILDDIREMTPDAAIGEIIQRTSYNEHLKKICKTEGELITKKENIEQLRFTAKEKFDILEYLEEAALIREDKETQDENDNSDEGVALLTIHSAKGLEFDTVFVVGCEENLFPHWRSIDSGEKALQEERRLMYVAMTRAERYLFLSHANYRKGQFSMRSRFIDQIEECISY</sequence>
<evidence type="ECO:0000256" key="8">
    <source>
        <dbReference type="ARBA" id="ARBA00034617"/>
    </source>
</evidence>
<dbReference type="PROSITE" id="PS51198">
    <property type="entry name" value="UVRD_HELICASE_ATP_BIND"/>
    <property type="match status" value="1"/>
</dbReference>
<dbReference type="GO" id="GO:0003677">
    <property type="term" value="F:DNA binding"/>
    <property type="evidence" value="ECO:0007669"/>
    <property type="project" value="UniProtKB-KW"/>
</dbReference>
<evidence type="ECO:0000256" key="6">
    <source>
        <dbReference type="ARBA" id="ARBA00023125"/>
    </source>
</evidence>
<evidence type="ECO:0000256" key="9">
    <source>
        <dbReference type="ARBA" id="ARBA00034808"/>
    </source>
</evidence>
<organism evidence="15 16">
    <name type="scientific">Desulfamplus magnetovallimortis</name>
    <dbReference type="NCBI Taxonomy" id="1246637"/>
    <lineage>
        <taxon>Bacteria</taxon>
        <taxon>Pseudomonadati</taxon>
        <taxon>Thermodesulfobacteriota</taxon>
        <taxon>Desulfobacteria</taxon>
        <taxon>Desulfobacterales</taxon>
        <taxon>Desulfobacteraceae</taxon>
        <taxon>Desulfamplus</taxon>
    </lineage>
</organism>
<dbReference type="EC" id="5.6.2.4" evidence="9"/>
<evidence type="ECO:0000313" key="15">
    <source>
        <dbReference type="EMBL" id="SLM32301.1"/>
    </source>
</evidence>
<dbReference type="OrthoDB" id="9810135at2"/>
<dbReference type="Proteomes" id="UP000191931">
    <property type="component" value="Unassembled WGS sequence"/>
</dbReference>
<dbReference type="GO" id="GO:0005524">
    <property type="term" value="F:ATP binding"/>
    <property type="evidence" value="ECO:0007669"/>
    <property type="project" value="UniProtKB-UniRule"/>
</dbReference>
<dbReference type="CDD" id="cd17932">
    <property type="entry name" value="DEXQc_UvrD"/>
    <property type="match status" value="1"/>
</dbReference>
<dbReference type="Gene3D" id="3.40.50.300">
    <property type="entry name" value="P-loop containing nucleotide triphosphate hydrolases"/>
    <property type="match status" value="2"/>
</dbReference>
<evidence type="ECO:0000256" key="10">
    <source>
        <dbReference type="ARBA" id="ARBA00034923"/>
    </source>
</evidence>
<keyword evidence="4 12" id="KW-0347">Helicase</keyword>
<keyword evidence="3 12" id="KW-0378">Hydrolase</keyword>
<reference evidence="15 16" key="1">
    <citation type="submission" date="2017-03" db="EMBL/GenBank/DDBJ databases">
        <authorList>
            <person name="Afonso C.L."/>
            <person name="Miller P.J."/>
            <person name="Scott M.A."/>
            <person name="Spackman E."/>
            <person name="Goraichik I."/>
            <person name="Dimitrov K.M."/>
            <person name="Suarez D.L."/>
            <person name="Swayne D.E."/>
        </authorList>
    </citation>
    <scope>NUCLEOTIDE SEQUENCE [LARGE SCALE GENOMIC DNA]</scope>
    <source>
        <strain evidence="15">PRJEB14757</strain>
    </source>
</reference>
<accession>A0A1W1HIH5</accession>
<evidence type="ECO:0000256" key="4">
    <source>
        <dbReference type="ARBA" id="ARBA00022806"/>
    </source>
</evidence>
<dbReference type="GO" id="GO:0000725">
    <property type="term" value="P:recombinational repair"/>
    <property type="evidence" value="ECO:0007669"/>
    <property type="project" value="TreeGrafter"/>
</dbReference>
<dbReference type="InterPro" id="IPR014016">
    <property type="entry name" value="UvrD-like_ATP-bd"/>
</dbReference>
<gene>
    <name evidence="15" type="primary">pcrA</name>
    <name evidence="15" type="ORF">MTBBW1_620044</name>
</gene>